<evidence type="ECO:0000256" key="14">
    <source>
        <dbReference type="SAM" id="Phobius"/>
    </source>
</evidence>
<evidence type="ECO:0000256" key="6">
    <source>
        <dbReference type="ARBA" id="ARBA00022679"/>
    </source>
</evidence>
<keyword evidence="18" id="KW-1185">Reference proteome</keyword>
<dbReference type="InterPro" id="IPR050398">
    <property type="entry name" value="HssS/ArlS-like"/>
</dbReference>
<dbReference type="InterPro" id="IPR003661">
    <property type="entry name" value="HisK_dim/P_dom"/>
</dbReference>
<dbReference type="PANTHER" id="PTHR45528">
    <property type="entry name" value="SENSOR HISTIDINE KINASE CPXA"/>
    <property type="match status" value="1"/>
</dbReference>
<dbReference type="SMART" id="SM00304">
    <property type="entry name" value="HAMP"/>
    <property type="match status" value="1"/>
</dbReference>
<keyword evidence="8" id="KW-0547">Nucleotide-binding</keyword>
<evidence type="ECO:0000313" key="18">
    <source>
        <dbReference type="Proteomes" id="UP000682111"/>
    </source>
</evidence>
<evidence type="ECO:0000256" key="7">
    <source>
        <dbReference type="ARBA" id="ARBA00022692"/>
    </source>
</evidence>
<evidence type="ECO:0000256" key="13">
    <source>
        <dbReference type="ARBA" id="ARBA00023136"/>
    </source>
</evidence>
<accession>A0A919WJJ4</accession>
<dbReference type="Proteomes" id="UP000682111">
    <property type="component" value="Unassembled WGS sequence"/>
</dbReference>
<reference evidence="17" key="1">
    <citation type="submission" date="2021-03" db="EMBL/GenBank/DDBJ databases">
        <title>Antimicrobial resistance genes in bacteria isolated from Japanese honey, and their potential for conferring macrolide and lincosamide resistance in the American foulbrood pathogen Paenibacillus larvae.</title>
        <authorList>
            <person name="Okamoto M."/>
            <person name="Kumagai M."/>
            <person name="Kanamori H."/>
            <person name="Takamatsu D."/>
        </authorList>
    </citation>
    <scope>NUCLEOTIDE SEQUENCE</scope>
    <source>
        <strain evidence="17">J27TS8</strain>
    </source>
</reference>
<dbReference type="Gene3D" id="3.30.565.10">
    <property type="entry name" value="Histidine kinase-like ATPase, C-terminal domain"/>
    <property type="match status" value="1"/>
</dbReference>
<dbReference type="CDD" id="cd06225">
    <property type="entry name" value="HAMP"/>
    <property type="match status" value="1"/>
</dbReference>
<dbReference type="InterPro" id="IPR036890">
    <property type="entry name" value="HATPase_C_sf"/>
</dbReference>
<dbReference type="EMBL" id="BORC01000005">
    <property type="protein sequence ID" value="GIN63221.1"/>
    <property type="molecule type" value="Genomic_DNA"/>
</dbReference>
<evidence type="ECO:0000256" key="9">
    <source>
        <dbReference type="ARBA" id="ARBA00022777"/>
    </source>
</evidence>
<dbReference type="Gene3D" id="6.10.340.10">
    <property type="match status" value="1"/>
</dbReference>
<feature type="domain" description="HAMP" evidence="16">
    <location>
        <begin position="153"/>
        <end position="205"/>
    </location>
</feature>
<dbReference type="Pfam" id="PF00672">
    <property type="entry name" value="HAMP"/>
    <property type="match status" value="1"/>
</dbReference>
<evidence type="ECO:0000256" key="12">
    <source>
        <dbReference type="ARBA" id="ARBA00023012"/>
    </source>
</evidence>
<dbReference type="InterPro" id="IPR003594">
    <property type="entry name" value="HATPase_dom"/>
</dbReference>
<dbReference type="GO" id="GO:0005524">
    <property type="term" value="F:ATP binding"/>
    <property type="evidence" value="ECO:0007669"/>
    <property type="project" value="UniProtKB-KW"/>
</dbReference>
<keyword evidence="10" id="KW-0067">ATP-binding</keyword>
<keyword evidence="11 14" id="KW-1133">Transmembrane helix</keyword>
<dbReference type="GO" id="GO:0005886">
    <property type="term" value="C:plasma membrane"/>
    <property type="evidence" value="ECO:0007669"/>
    <property type="project" value="UniProtKB-SubCell"/>
</dbReference>
<dbReference type="PANTHER" id="PTHR45528:SF8">
    <property type="entry name" value="HISTIDINE KINASE"/>
    <property type="match status" value="1"/>
</dbReference>
<evidence type="ECO:0000256" key="3">
    <source>
        <dbReference type="ARBA" id="ARBA00012438"/>
    </source>
</evidence>
<dbReference type="SMART" id="SM00388">
    <property type="entry name" value="HisKA"/>
    <property type="match status" value="1"/>
</dbReference>
<dbReference type="Pfam" id="PF02518">
    <property type="entry name" value="HATPase_c"/>
    <property type="match status" value="1"/>
</dbReference>
<protein>
    <recommendedName>
        <fullName evidence="3">histidine kinase</fullName>
        <ecNumber evidence="3">2.7.13.3</ecNumber>
    </recommendedName>
</protein>
<dbReference type="InterPro" id="IPR004358">
    <property type="entry name" value="Sig_transdc_His_kin-like_C"/>
</dbReference>
<evidence type="ECO:0000313" key="17">
    <source>
        <dbReference type="EMBL" id="GIN63221.1"/>
    </source>
</evidence>
<dbReference type="InterPro" id="IPR036097">
    <property type="entry name" value="HisK_dim/P_sf"/>
</dbReference>
<keyword evidence="6" id="KW-0808">Transferase</keyword>
<dbReference type="InterPro" id="IPR003660">
    <property type="entry name" value="HAMP_dom"/>
</dbReference>
<evidence type="ECO:0000256" key="2">
    <source>
        <dbReference type="ARBA" id="ARBA00004651"/>
    </source>
</evidence>
<dbReference type="RefSeq" id="WP_212934079.1">
    <property type="nucleotide sequence ID" value="NZ_BORC01000005.1"/>
</dbReference>
<dbReference type="InterPro" id="IPR005467">
    <property type="entry name" value="His_kinase_dom"/>
</dbReference>
<keyword evidence="12" id="KW-0902">Two-component regulatory system</keyword>
<dbReference type="Gene3D" id="1.10.287.130">
    <property type="match status" value="1"/>
</dbReference>
<gene>
    <name evidence="17" type="ORF">J27TS8_32140</name>
</gene>
<feature type="transmembrane region" description="Helical" evidence="14">
    <location>
        <begin position="133"/>
        <end position="151"/>
    </location>
</feature>
<dbReference type="FunFam" id="3.30.565.10:FF:000006">
    <property type="entry name" value="Sensor histidine kinase WalK"/>
    <property type="match status" value="1"/>
</dbReference>
<evidence type="ECO:0000256" key="5">
    <source>
        <dbReference type="ARBA" id="ARBA00022553"/>
    </source>
</evidence>
<comment type="caution">
    <text evidence="17">The sequence shown here is derived from an EMBL/GenBank/DDBJ whole genome shotgun (WGS) entry which is preliminary data.</text>
</comment>
<dbReference type="Pfam" id="PF00512">
    <property type="entry name" value="HisKA"/>
    <property type="match status" value="1"/>
</dbReference>
<name>A0A919WJJ4_9BACI</name>
<keyword evidence="4" id="KW-1003">Cell membrane</keyword>
<dbReference type="EC" id="2.7.13.3" evidence="3"/>
<organism evidence="17 18">
    <name type="scientific">Robertmurraya siralis</name>
    <dbReference type="NCBI Taxonomy" id="77777"/>
    <lineage>
        <taxon>Bacteria</taxon>
        <taxon>Bacillati</taxon>
        <taxon>Bacillota</taxon>
        <taxon>Bacilli</taxon>
        <taxon>Bacillales</taxon>
        <taxon>Bacillaceae</taxon>
        <taxon>Robertmurraya</taxon>
    </lineage>
</organism>
<dbReference type="SUPFAM" id="SSF55874">
    <property type="entry name" value="ATPase domain of HSP90 chaperone/DNA topoisomerase II/histidine kinase"/>
    <property type="match status" value="1"/>
</dbReference>
<dbReference type="PROSITE" id="PS50885">
    <property type="entry name" value="HAMP"/>
    <property type="match status" value="1"/>
</dbReference>
<dbReference type="SUPFAM" id="SSF47384">
    <property type="entry name" value="Homodimeric domain of signal transducing histidine kinase"/>
    <property type="match status" value="1"/>
</dbReference>
<evidence type="ECO:0000256" key="1">
    <source>
        <dbReference type="ARBA" id="ARBA00000085"/>
    </source>
</evidence>
<evidence type="ECO:0000256" key="4">
    <source>
        <dbReference type="ARBA" id="ARBA00022475"/>
    </source>
</evidence>
<dbReference type="GO" id="GO:0000155">
    <property type="term" value="F:phosphorelay sensor kinase activity"/>
    <property type="evidence" value="ECO:0007669"/>
    <property type="project" value="InterPro"/>
</dbReference>
<comment type="catalytic activity">
    <reaction evidence="1">
        <text>ATP + protein L-histidine = ADP + protein N-phospho-L-histidine.</text>
        <dbReference type="EC" id="2.7.13.3"/>
    </reaction>
</comment>
<dbReference type="AlphaFoldDB" id="A0A919WJJ4"/>
<sequence length="438" mass="49390">MKTIRIRKFTVLCFALILTLPWLFYVVAHFLVTSTFTFRIDDTQLEQIEAAVSMIEENVDMWTVPSWQEQLREQVEGSQLDVSIWSGAGQLVFHTGTERERAFLRTEQLSILEEGEVLGRVVISQTDSRTMQIIAAFVGLLTAFMLVGVLLRKYILKPLESMSKGSRQIAEGDLDIQLPTSPIAEISEVHEGFNVMVRGLKDSFQKQMELEDERRFMIAALAHDLRTPLFALRGYLDGLESGIADTEEKRARYLAVCKEKSAQLDQLVEELFAFSKSEYHDEKLNKKELDFNQLLQRVINSVVLQAQNKSISFDLSHLEEACFVKGDAHLLERALNNLLDNAVRYSPMYGKIVVTCEKDNDNLIFKIQDTGEGFTSEDLARVFEPLYRGEASRNRATGGTGLGLAIARRILRQHGGDLVAANHESGGAIITGWLPLNN</sequence>
<evidence type="ECO:0000256" key="11">
    <source>
        <dbReference type="ARBA" id="ARBA00022989"/>
    </source>
</evidence>
<evidence type="ECO:0000256" key="8">
    <source>
        <dbReference type="ARBA" id="ARBA00022741"/>
    </source>
</evidence>
<evidence type="ECO:0000259" key="15">
    <source>
        <dbReference type="PROSITE" id="PS50109"/>
    </source>
</evidence>
<keyword evidence="13 14" id="KW-0472">Membrane</keyword>
<dbReference type="SUPFAM" id="SSF158472">
    <property type="entry name" value="HAMP domain-like"/>
    <property type="match status" value="1"/>
</dbReference>
<evidence type="ECO:0000256" key="10">
    <source>
        <dbReference type="ARBA" id="ARBA00022840"/>
    </source>
</evidence>
<keyword evidence="5" id="KW-0597">Phosphoprotein</keyword>
<proteinExistence type="predicted"/>
<keyword evidence="9" id="KW-0418">Kinase</keyword>
<dbReference type="CDD" id="cd00082">
    <property type="entry name" value="HisKA"/>
    <property type="match status" value="1"/>
</dbReference>
<feature type="domain" description="Histidine kinase" evidence="15">
    <location>
        <begin position="220"/>
        <end position="438"/>
    </location>
</feature>
<dbReference type="PROSITE" id="PS50109">
    <property type="entry name" value="HIS_KIN"/>
    <property type="match status" value="1"/>
</dbReference>
<evidence type="ECO:0000259" key="16">
    <source>
        <dbReference type="PROSITE" id="PS50885"/>
    </source>
</evidence>
<dbReference type="SMART" id="SM00387">
    <property type="entry name" value="HATPase_c"/>
    <property type="match status" value="1"/>
</dbReference>
<keyword evidence="7 14" id="KW-0812">Transmembrane</keyword>
<dbReference type="PRINTS" id="PR00344">
    <property type="entry name" value="BCTRLSENSOR"/>
</dbReference>
<comment type="subcellular location">
    <subcellularLocation>
        <location evidence="2">Cell membrane</location>
        <topology evidence="2">Multi-pass membrane protein</topology>
    </subcellularLocation>
</comment>